<name>A0ABD5RPQ0_9EURY</name>
<dbReference type="EMBL" id="JBHSQH010000001">
    <property type="protein sequence ID" value="MFC5972406.1"/>
    <property type="molecule type" value="Genomic_DNA"/>
</dbReference>
<accession>A0ABD5RPQ0</accession>
<gene>
    <name evidence="1" type="ORF">ACFPYI_13780</name>
</gene>
<sequence length="188" mass="20770">MSASEETGVWFTPLDEDLIDEASETREQACESALVSASRSSSTKAQHATTGRIAELVYARYLEERGIPFEEVQMNHGSDVIQGTGAKVEIKGRNLDDYAFEDWAVGRKRDLLPRLRNGVESDIFVQINFSIEGGWAQVEGMAHRGMVDDAMWLRSPEDCEGGKHGDDTPTKVIDVDDLLGVPLPGDER</sequence>
<evidence type="ECO:0000313" key="1">
    <source>
        <dbReference type="EMBL" id="MFC5972406.1"/>
    </source>
</evidence>
<dbReference type="RefSeq" id="WP_247415672.1">
    <property type="nucleotide sequence ID" value="NZ_JALLGW010000001.1"/>
</dbReference>
<keyword evidence="2" id="KW-1185">Reference proteome</keyword>
<reference evidence="1 2" key="1">
    <citation type="journal article" date="2019" name="Int. J. Syst. Evol. Microbiol.">
        <title>The Global Catalogue of Microorganisms (GCM) 10K type strain sequencing project: providing services to taxonomists for standard genome sequencing and annotation.</title>
        <authorList>
            <consortium name="The Broad Institute Genomics Platform"/>
            <consortium name="The Broad Institute Genome Sequencing Center for Infectious Disease"/>
            <person name="Wu L."/>
            <person name="Ma J."/>
        </authorList>
    </citation>
    <scope>NUCLEOTIDE SEQUENCE [LARGE SCALE GENOMIC DNA]</scope>
    <source>
        <strain evidence="1 2">CGMCC 1.12543</strain>
    </source>
</reference>
<dbReference type="AlphaFoldDB" id="A0ABD5RPQ0"/>
<protein>
    <recommendedName>
        <fullName evidence="3">Restriction endonuclease</fullName>
    </recommendedName>
</protein>
<proteinExistence type="predicted"/>
<organism evidence="1 2">
    <name type="scientific">Halomarina salina</name>
    <dbReference type="NCBI Taxonomy" id="1872699"/>
    <lineage>
        <taxon>Archaea</taxon>
        <taxon>Methanobacteriati</taxon>
        <taxon>Methanobacteriota</taxon>
        <taxon>Stenosarchaea group</taxon>
        <taxon>Halobacteria</taxon>
        <taxon>Halobacteriales</taxon>
        <taxon>Natronomonadaceae</taxon>
        <taxon>Halomarina</taxon>
    </lineage>
</organism>
<evidence type="ECO:0000313" key="2">
    <source>
        <dbReference type="Proteomes" id="UP001596099"/>
    </source>
</evidence>
<comment type="caution">
    <text evidence="1">The sequence shown here is derived from an EMBL/GenBank/DDBJ whole genome shotgun (WGS) entry which is preliminary data.</text>
</comment>
<evidence type="ECO:0008006" key="3">
    <source>
        <dbReference type="Google" id="ProtNLM"/>
    </source>
</evidence>
<dbReference type="Proteomes" id="UP001596099">
    <property type="component" value="Unassembled WGS sequence"/>
</dbReference>